<accession>A0A2Y9AS04</accession>
<keyword evidence="4" id="KW-1185">Reference proteome</keyword>
<dbReference type="AlphaFoldDB" id="A0A2Y9AS04"/>
<evidence type="ECO:0000259" key="2">
    <source>
        <dbReference type="SMART" id="SM00507"/>
    </source>
</evidence>
<dbReference type="SMART" id="SM00507">
    <property type="entry name" value="HNHc"/>
    <property type="match status" value="1"/>
</dbReference>
<dbReference type="EMBL" id="UETB01000011">
    <property type="protein sequence ID" value="SSA45059.1"/>
    <property type="molecule type" value="Genomic_DNA"/>
</dbReference>
<sequence length="451" mass="47995">MSSTDPSGPGTPPVAALRAADVGAMRRLLEGLDPALVVADRVDGERPGLTEAECIDLVRELEDLKAATAGAQVAVTAHLSRLRLDAEQTAGVAADRRGRGLASEVALARRLSPHHGGRHLGMARALREDMPCTLAALRRGELSEWRATLLVRETICLGAEERRALDAELWEDPSRVAEMGDRQLVAEAKRLAYRLDPHSVVDRAARAERERFISIRPAPDTMAYLTALLPVAQAVAAHASLGAAADSARAAGDERGRGQVMADTLVARLTGSDAQVPARVELQLVMIDQSLAGSDEPASVPEHGTVPAGWARDLLRRTLTDEGGCGAWVRRLFTDPAGHLVAMESRARHAPPGLARYVATRDAGRCRTPWCDAPVRHIDHVVDHATGGETAEENLGGRCERCNQDKAAPGWSSLPLSRGSPGAPRAGPVIRTRTPTGHVYDSAPPPLPHAG</sequence>
<gene>
    <name evidence="3" type="ORF">SAMN05216184_11167</name>
</gene>
<evidence type="ECO:0000313" key="3">
    <source>
        <dbReference type="EMBL" id="SSA45059.1"/>
    </source>
</evidence>
<proteinExistence type="predicted"/>
<feature type="domain" description="HNH nuclease" evidence="2">
    <location>
        <begin position="353"/>
        <end position="404"/>
    </location>
</feature>
<feature type="region of interest" description="Disordered" evidence="1">
    <location>
        <begin position="410"/>
        <end position="451"/>
    </location>
</feature>
<dbReference type="Gene3D" id="1.10.30.50">
    <property type="match status" value="1"/>
</dbReference>
<reference evidence="3 4" key="1">
    <citation type="submission" date="2016-10" db="EMBL/GenBank/DDBJ databases">
        <authorList>
            <person name="Cai Z."/>
        </authorList>
    </citation>
    <scope>NUCLEOTIDE SEQUENCE [LARGE SCALE GENOMIC DNA]</scope>
    <source>
        <strain evidence="3 4">CGMCC 1.10826</strain>
    </source>
</reference>
<evidence type="ECO:0000256" key="1">
    <source>
        <dbReference type="SAM" id="MobiDB-lite"/>
    </source>
</evidence>
<dbReference type="RefSeq" id="WP_110853156.1">
    <property type="nucleotide sequence ID" value="NZ_QKLZ01000011.1"/>
</dbReference>
<organism evidence="3 4">
    <name type="scientific">Georgenia satyanarayanai</name>
    <dbReference type="NCBI Taxonomy" id="860221"/>
    <lineage>
        <taxon>Bacteria</taxon>
        <taxon>Bacillati</taxon>
        <taxon>Actinomycetota</taxon>
        <taxon>Actinomycetes</taxon>
        <taxon>Micrococcales</taxon>
        <taxon>Bogoriellaceae</taxon>
        <taxon>Georgenia</taxon>
    </lineage>
</organism>
<name>A0A2Y9AS04_9MICO</name>
<dbReference type="Proteomes" id="UP000250222">
    <property type="component" value="Unassembled WGS sequence"/>
</dbReference>
<protein>
    <recommendedName>
        <fullName evidence="2">HNH nuclease domain-containing protein</fullName>
    </recommendedName>
</protein>
<evidence type="ECO:0000313" key="4">
    <source>
        <dbReference type="Proteomes" id="UP000250222"/>
    </source>
</evidence>
<dbReference type="InterPro" id="IPR003870">
    <property type="entry name" value="DUF222"/>
</dbReference>
<dbReference type="Pfam" id="PF02720">
    <property type="entry name" value="DUF222"/>
    <property type="match status" value="1"/>
</dbReference>
<dbReference type="OrthoDB" id="5241234at2"/>
<dbReference type="InterPro" id="IPR003615">
    <property type="entry name" value="HNH_nuc"/>
</dbReference>
<dbReference type="CDD" id="cd00085">
    <property type="entry name" value="HNHc"/>
    <property type="match status" value="1"/>
</dbReference>